<comment type="caution">
    <text evidence="1">The sequence shown here is derived from an EMBL/GenBank/DDBJ whole genome shotgun (WGS) entry which is preliminary data.</text>
</comment>
<sequence>GKLFDYFMTGDWEQTQRISLYKKLGNKLESLPKEKLNKIKEIINE</sequence>
<name>X0XHM5_9ZZZZ</name>
<proteinExistence type="predicted"/>
<dbReference type="AlphaFoldDB" id="X0XHM5"/>
<organism evidence="1">
    <name type="scientific">marine sediment metagenome</name>
    <dbReference type="NCBI Taxonomy" id="412755"/>
    <lineage>
        <taxon>unclassified sequences</taxon>
        <taxon>metagenomes</taxon>
        <taxon>ecological metagenomes</taxon>
    </lineage>
</organism>
<dbReference type="EMBL" id="BARS01041802">
    <property type="protein sequence ID" value="GAG36148.1"/>
    <property type="molecule type" value="Genomic_DNA"/>
</dbReference>
<evidence type="ECO:0000313" key="1">
    <source>
        <dbReference type="EMBL" id="GAG36148.1"/>
    </source>
</evidence>
<accession>X0XHM5</accession>
<gene>
    <name evidence="1" type="ORF">S01H1_63506</name>
</gene>
<protein>
    <submittedName>
        <fullName evidence="1">Uncharacterized protein</fullName>
    </submittedName>
</protein>
<feature type="non-terminal residue" evidence="1">
    <location>
        <position position="1"/>
    </location>
</feature>
<reference evidence="1" key="1">
    <citation type="journal article" date="2014" name="Front. Microbiol.">
        <title>High frequency of phylogenetically diverse reductive dehalogenase-homologous genes in deep subseafloor sedimentary metagenomes.</title>
        <authorList>
            <person name="Kawai M."/>
            <person name="Futagami T."/>
            <person name="Toyoda A."/>
            <person name="Takaki Y."/>
            <person name="Nishi S."/>
            <person name="Hori S."/>
            <person name="Arai W."/>
            <person name="Tsubouchi T."/>
            <person name="Morono Y."/>
            <person name="Uchiyama I."/>
            <person name="Ito T."/>
            <person name="Fujiyama A."/>
            <person name="Inagaki F."/>
            <person name="Takami H."/>
        </authorList>
    </citation>
    <scope>NUCLEOTIDE SEQUENCE</scope>
    <source>
        <strain evidence="1">Expedition CK06-06</strain>
    </source>
</reference>